<reference evidence="2" key="1">
    <citation type="submission" date="2023-04" db="EMBL/GenBank/DDBJ databases">
        <title>Phytophthora fragariaefolia NBRC 109709.</title>
        <authorList>
            <person name="Ichikawa N."/>
            <person name="Sato H."/>
            <person name="Tonouchi N."/>
        </authorList>
    </citation>
    <scope>NUCLEOTIDE SEQUENCE</scope>
    <source>
        <strain evidence="2">NBRC 109709</strain>
    </source>
</reference>
<comment type="caution">
    <text evidence="2">The sequence shown here is derived from an EMBL/GenBank/DDBJ whole genome shotgun (WGS) entry which is preliminary data.</text>
</comment>
<proteinExistence type="predicted"/>
<evidence type="ECO:0000313" key="2">
    <source>
        <dbReference type="EMBL" id="GMF51912.1"/>
    </source>
</evidence>
<feature type="region of interest" description="Disordered" evidence="1">
    <location>
        <begin position="1"/>
        <end position="22"/>
    </location>
</feature>
<name>A0A9W7D344_9STRA</name>
<gene>
    <name evidence="2" type="ORF">Pfra01_002115400</name>
</gene>
<keyword evidence="3" id="KW-1185">Reference proteome</keyword>
<evidence type="ECO:0000256" key="1">
    <source>
        <dbReference type="SAM" id="MobiDB-lite"/>
    </source>
</evidence>
<dbReference type="EMBL" id="BSXT01002973">
    <property type="protein sequence ID" value="GMF51912.1"/>
    <property type="molecule type" value="Genomic_DNA"/>
</dbReference>
<dbReference type="OrthoDB" id="125860at2759"/>
<organism evidence="2 3">
    <name type="scientific">Phytophthora fragariaefolia</name>
    <dbReference type="NCBI Taxonomy" id="1490495"/>
    <lineage>
        <taxon>Eukaryota</taxon>
        <taxon>Sar</taxon>
        <taxon>Stramenopiles</taxon>
        <taxon>Oomycota</taxon>
        <taxon>Peronosporomycetes</taxon>
        <taxon>Peronosporales</taxon>
        <taxon>Peronosporaceae</taxon>
        <taxon>Phytophthora</taxon>
    </lineage>
</organism>
<sequence>MSLSNPRPVKRPKKSSKSTPSLGYSNATTGIATYGGASDYKGARAVAFEYPRWVFVSHVLTRSTTNVCIMLIDSSEVYTDEQLDDMKRSGWEVLPVNTVAEVTNDAAVDKMYDGYCGPSKAIMTALRSPLKVFYYFLPKPIWRKVPAQTNL</sequence>
<evidence type="ECO:0000313" key="3">
    <source>
        <dbReference type="Proteomes" id="UP001165121"/>
    </source>
</evidence>
<dbReference type="AlphaFoldDB" id="A0A9W7D344"/>
<protein>
    <submittedName>
        <fullName evidence="2">Unnamed protein product</fullName>
    </submittedName>
</protein>
<accession>A0A9W7D344</accession>
<dbReference type="Proteomes" id="UP001165121">
    <property type="component" value="Unassembled WGS sequence"/>
</dbReference>